<feature type="compositionally biased region" description="Low complexity" evidence="5">
    <location>
        <begin position="251"/>
        <end position="269"/>
    </location>
</feature>
<sequence>MPIIPHIFIVNTQGNPIDSTLAEQSDLSVDAGLEQLLTFPPVQTSAPEIQTGLFDPVVRYTRPAAPGIPSFTIPDTFPPDSYPTLQETYQLRIPSPWVSFFDSGEPDSQLQLRDAENVPVASNKVSSLRFSSAHHGGALSYSDSAILHGDLSYVSDASNWSAFTFSDTEHEPPPPNFSTPHLLQSQSLCVQTDKPMTDYSSTSPTNSWSAYSSPISISSSVTQSPSIYTPSLHPCTPPVLPFHESPSTHQSFPSSPASASAGVDPVSGAQHFDNDGGYSLPMRGPQHARSGRPSYRERHRQYNASLSPSAPSSVRIHDESRSFEVDRQSRHSVVLLDRDSSHRRTSSGPSDSFSPPFSSFTQARAHRGGRLSDSYLSVIPPTHDDSGIVAISKVKMWNLAQDTPTFDGDVDDASDPVSPKKKVASDALVTAATGRRKNEATFRCDIPGCKATFTAKHNLNNHLNSHFGIKSFRCPQCERDFGTPHVLRRHQLICKGHKRFPGPA</sequence>
<name>A0A9W9A972_9AGAR</name>
<keyword evidence="2 4" id="KW-0863">Zinc-finger</keyword>
<evidence type="ECO:0000256" key="2">
    <source>
        <dbReference type="ARBA" id="ARBA00022771"/>
    </source>
</evidence>
<accession>A0A9W9A972</accession>
<dbReference type="PANTHER" id="PTHR23235:SF120">
    <property type="entry name" value="KRUPPEL-LIKE FACTOR 15"/>
    <property type="match status" value="1"/>
</dbReference>
<dbReference type="OrthoDB" id="3437960at2759"/>
<evidence type="ECO:0000256" key="5">
    <source>
        <dbReference type="SAM" id="MobiDB-lite"/>
    </source>
</evidence>
<gene>
    <name evidence="7" type="ORF">J3R30DRAFT_3703905</name>
</gene>
<dbReference type="GO" id="GO:0000978">
    <property type="term" value="F:RNA polymerase II cis-regulatory region sequence-specific DNA binding"/>
    <property type="evidence" value="ECO:0007669"/>
    <property type="project" value="TreeGrafter"/>
</dbReference>
<proteinExistence type="predicted"/>
<feature type="compositionally biased region" description="Basic and acidic residues" evidence="5">
    <location>
        <begin position="315"/>
        <end position="329"/>
    </location>
</feature>
<keyword evidence="3" id="KW-0862">Zinc</keyword>
<keyword evidence="8" id="KW-1185">Reference proteome</keyword>
<dbReference type="PANTHER" id="PTHR23235">
    <property type="entry name" value="KRUEPPEL-LIKE TRANSCRIPTION FACTOR"/>
    <property type="match status" value="1"/>
</dbReference>
<dbReference type="EMBL" id="JAOTPV010000010">
    <property type="protein sequence ID" value="KAJ4477479.1"/>
    <property type="molecule type" value="Genomic_DNA"/>
</dbReference>
<comment type="caution">
    <text evidence="7">The sequence shown here is derived from an EMBL/GenBank/DDBJ whole genome shotgun (WGS) entry which is preliminary data.</text>
</comment>
<feature type="compositionally biased region" description="Low complexity" evidence="5">
    <location>
        <begin position="346"/>
        <end position="360"/>
    </location>
</feature>
<evidence type="ECO:0000256" key="4">
    <source>
        <dbReference type="PROSITE-ProRule" id="PRU00042"/>
    </source>
</evidence>
<feature type="domain" description="C2H2-type" evidence="6">
    <location>
        <begin position="472"/>
        <end position="499"/>
    </location>
</feature>
<dbReference type="GO" id="GO:0008270">
    <property type="term" value="F:zinc ion binding"/>
    <property type="evidence" value="ECO:0007669"/>
    <property type="project" value="UniProtKB-KW"/>
</dbReference>
<dbReference type="InterPro" id="IPR013087">
    <property type="entry name" value="Znf_C2H2_type"/>
</dbReference>
<dbReference type="SMART" id="SM00355">
    <property type="entry name" value="ZnF_C2H2"/>
    <property type="match status" value="2"/>
</dbReference>
<organism evidence="7 8">
    <name type="scientific">Lentinula aciculospora</name>
    <dbReference type="NCBI Taxonomy" id="153920"/>
    <lineage>
        <taxon>Eukaryota</taxon>
        <taxon>Fungi</taxon>
        <taxon>Dikarya</taxon>
        <taxon>Basidiomycota</taxon>
        <taxon>Agaricomycotina</taxon>
        <taxon>Agaricomycetes</taxon>
        <taxon>Agaricomycetidae</taxon>
        <taxon>Agaricales</taxon>
        <taxon>Marasmiineae</taxon>
        <taxon>Omphalotaceae</taxon>
        <taxon>Lentinula</taxon>
    </lineage>
</organism>
<evidence type="ECO:0000313" key="8">
    <source>
        <dbReference type="Proteomes" id="UP001150266"/>
    </source>
</evidence>
<dbReference type="AlphaFoldDB" id="A0A9W9A972"/>
<evidence type="ECO:0000256" key="1">
    <source>
        <dbReference type="ARBA" id="ARBA00022723"/>
    </source>
</evidence>
<dbReference type="Pfam" id="PF00096">
    <property type="entry name" value="zf-C2H2"/>
    <property type="match status" value="1"/>
</dbReference>
<dbReference type="GO" id="GO:0000981">
    <property type="term" value="F:DNA-binding transcription factor activity, RNA polymerase II-specific"/>
    <property type="evidence" value="ECO:0007669"/>
    <property type="project" value="TreeGrafter"/>
</dbReference>
<dbReference type="PROSITE" id="PS50157">
    <property type="entry name" value="ZINC_FINGER_C2H2_2"/>
    <property type="match status" value="2"/>
</dbReference>
<reference evidence="7" key="1">
    <citation type="submission" date="2022-08" db="EMBL/GenBank/DDBJ databases">
        <title>A Global Phylogenomic Analysis of the Shiitake Genus Lentinula.</title>
        <authorList>
            <consortium name="DOE Joint Genome Institute"/>
            <person name="Sierra-Patev S."/>
            <person name="Min B."/>
            <person name="Naranjo-Ortiz M."/>
            <person name="Looney B."/>
            <person name="Konkel Z."/>
            <person name="Slot J.C."/>
            <person name="Sakamoto Y."/>
            <person name="Steenwyk J.L."/>
            <person name="Rokas A."/>
            <person name="Carro J."/>
            <person name="Camarero S."/>
            <person name="Ferreira P."/>
            <person name="Molpeceres G."/>
            <person name="Ruiz-Duenas F.J."/>
            <person name="Serrano A."/>
            <person name="Henrissat B."/>
            <person name="Drula E."/>
            <person name="Hughes K.W."/>
            <person name="Mata J.L."/>
            <person name="Ishikawa N.K."/>
            <person name="Vargas-Isla R."/>
            <person name="Ushijima S."/>
            <person name="Smith C.A."/>
            <person name="Ahrendt S."/>
            <person name="Andreopoulos W."/>
            <person name="He G."/>
            <person name="Labutti K."/>
            <person name="Lipzen A."/>
            <person name="Ng V."/>
            <person name="Riley R."/>
            <person name="Sandor L."/>
            <person name="Barry K."/>
            <person name="Martinez A.T."/>
            <person name="Xiao Y."/>
            <person name="Gibbons J.G."/>
            <person name="Terashima K."/>
            <person name="Grigoriev I.V."/>
            <person name="Hibbett D.S."/>
        </authorList>
    </citation>
    <scope>NUCLEOTIDE SEQUENCE</scope>
    <source>
        <strain evidence="7">JLM2183</strain>
    </source>
</reference>
<feature type="domain" description="C2H2-type" evidence="6">
    <location>
        <begin position="442"/>
        <end position="471"/>
    </location>
</feature>
<dbReference type="SUPFAM" id="SSF57667">
    <property type="entry name" value="beta-beta-alpha zinc fingers"/>
    <property type="match status" value="1"/>
</dbReference>
<dbReference type="Proteomes" id="UP001150266">
    <property type="component" value="Unassembled WGS sequence"/>
</dbReference>
<dbReference type="InterPro" id="IPR036236">
    <property type="entry name" value="Znf_C2H2_sf"/>
</dbReference>
<evidence type="ECO:0000256" key="3">
    <source>
        <dbReference type="ARBA" id="ARBA00022833"/>
    </source>
</evidence>
<evidence type="ECO:0000313" key="7">
    <source>
        <dbReference type="EMBL" id="KAJ4477479.1"/>
    </source>
</evidence>
<evidence type="ECO:0000259" key="6">
    <source>
        <dbReference type="PROSITE" id="PS50157"/>
    </source>
</evidence>
<keyword evidence="1" id="KW-0479">Metal-binding</keyword>
<feature type="region of interest" description="Disordered" evidence="5">
    <location>
        <begin position="239"/>
        <end position="365"/>
    </location>
</feature>
<dbReference type="PROSITE" id="PS00028">
    <property type="entry name" value="ZINC_FINGER_C2H2_1"/>
    <property type="match status" value="1"/>
</dbReference>
<feature type="compositionally biased region" description="Polar residues" evidence="5">
    <location>
        <begin position="302"/>
        <end position="312"/>
    </location>
</feature>
<protein>
    <recommendedName>
        <fullName evidence="6">C2H2-type domain-containing protein</fullName>
    </recommendedName>
</protein>
<dbReference type="Gene3D" id="3.30.160.60">
    <property type="entry name" value="Classic Zinc Finger"/>
    <property type="match status" value="1"/>
</dbReference>